<dbReference type="EMBL" id="VIEB01000486">
    <property type="protein sequence ID" value="TQD89219.1"/>
    <property type="molecule type" value="Genomic_DNA"/>
</dbReference>
<feature type="domain" description="NF-X1-type" evidence="7">
    <location>
        <begin position="187"/>
        <end position="206"/>
    </location>
</feature>
<dbReference type="AlphaFoldDB" id="A0A540LSC6"/>
<gene>
    <name evidence="8" type="ORF">C1H46_025212</name>
</gene>
<feature type="compositionally biased region" description="Polar residues" evidence="6">
    <location>
        <begin position="36"/>
        <end position="45"/>
    </location>
</feature>
<evidence type="ECO:0000256" key="2">
    <source>
        <dbReference type="ARBA" id="ARBA00022723"/>
    </source>
</evidence>
<keyword evidence="2" id="KW-0479">Metal-binding</keyword>
<evidence type="ECO:0000256" key="6">
    <source>
        <dbReference type="SAM" id="MobiDB-lite"/>
    </source>
</evidence>
<dbReference type="GO" id="GO:0008270">
    <property type="term" value="F:zinc ion binding"/>
    <property type="evidence" value="ECO:0007669"/>
    <property type="project" value="UniProtKB-KW"/>
</dbReference>
<reference evidence="8 9" key="1">
    <citation type="journal article" date="2019" name="G3 (Bethesda)">
        <title>Sequencing of a Wild Apple (Malus baccata) Genome Unravels the Differences Between Cultivated and Wild Apple Species Regarding Disease Resistance and Cold Tolerance.</title>
        <authorList>
            <person name="Chen X."/>
        </authorList>
    </citation>
    <scope>NUCLEOTIDE SEQUENCE [LARGE SCALE GENOMIC DNA]</scope>
    <source>
        <strain evidence="9">cv. Shandingzi</strain>
        <tissue evidence="8">Leaves</tissue>
    </source>
</reference>
<evidence type="ECO:0000256" key="1">
    <source>
        <dbReference type="ARBA" id="ARBA00007269"/>
    </source>
</evidence>
<sequence>MAGRTDSESIRVPYKNLMREAEVEMMVTDEPHHRINLNSSTSSSLRVPKGGRRPQPFTVGSTQTQTQYSFNAYSELRGRRRRTIRLGVVAFAFNSLYTDARNRTCPCGKRMHEGLSCKASVPLCGSTCDKMFSCGYHRRPEKCHRGECIETCRTFVIQYCWCGSLKNEVPCHQDLACEMKCQRLRDCVRHACKRMCCDGDCPPCSEICGRKLRCRNRKCPSPCIGEKHADDSTPDASCPESPVSQS</sequence>
<comment type="caution">
    <text evidence="8">The sequence shown here is derived from an EMBL/GenBank/DDBJ whole genome shotgun (WGS) entry which is preliminary data.</text>
</comment>
<evidence type="ECO:0000313" key="8">
    <source>
        <dbReference type="EMBL" id="TQD89219.1"/>
    </source>
</evidence>
<dbReference type="PANTHER" id="PTHR12360">
    <property type="entry name" value="NUCLEAR TRANSCRIPTION FACTOR, X-BOX BINDING 1 NFX1"/>
    <property type="match status" value="1"/>
</dbReference>
<feature type="region of interest" description="Disordered" evidence="6">
    <location>
        <begin position="225"/>
        <end position="246"/>
    </location>
</feature>
<proteinExistence type="inferred from homology"/>
<dbReference type="GO" id="GO:0000981">
    <property type="term" value="F:DNA-binding transcription factor activity, RNA polymerase II-specific"/>
    <property type="evidence" value="ECO:0007669"/>
    <property type="project" value="TreeGrafter"/>
</dbReference>
<dbReference type="GO" id="GO:0005634">
    <property type="term" value="C:nucleus"/>
    <property type="evidence" value="ECO:0007669"/>
    <property type="project" value="InterPro"/>
</dbReference>
<protein>
    <recommendedName>
        <fullName evidence="7">NF-X1-type domain-containing protein</fullName>
    </recommendedName>
</protein>
<dbReference type="Proteomes" id="UP000315295">
    <property type="component" value="Unassembled WGS sequence"/>
</dbReference>
<keyword evidence="4" id="KW-0863">Zinc-finger</keyword>
<keyword evidence="5" id="KW-0862">Zinc</keyword>
<evidence type="ECO:0000256" key="4">
    <source>
        <dbReference type="ARBA" id="ARBA00022771"/>
    </source>
</evidence>
<evidence type="ECO:0000259" key="7">
    <source>
        <dbReference type="SMART" id="SM00438"/>
    </source>
</evidence>
<dbReference type="InterPro" id="IPR034078">
    <property type="entry name" value="NFX1_fam"/>
</dbReference>
<feature type="domain" description="NF-X1-type" evidence="7">
    <location>
        <begin position="134"/>
        <end position="154"/>
    </location>
</feature>
<dbReference type="PANTHER" id="PTHR12360:SF1">
    <property type="entry name" value="NF-X1-TYPE ZINC FINGER PROTEIN NFXL1"/>
    <property type="match status" value="1"/>
</dbReference>
<dbReference type="STRING" id="106549.A0A540LSC6"/>
<evidence type="ECO:0000256" key="3">
    <source>
        <dbReference type="ARBA" id="ARBA00022737"/>
    </source>
</evidence>
<name>A0A540LSC6_MALBA</name>
<dbReference type="InterPro" id="IPR000967">
    <property type="entry name" value="Znf_NFX1"/>
</dbReference>
<organism evidence="8 9">
    <name type="scientific">Malus baccata</name>
    <name type="common">Siberian crab apple</name>
    <name type="synonym">Pyrus baccata</name>
    <dbReference type="NCBI Taxonomy" id="106549"/>
    <lineage>
        <taxon>Eukaryota</taxon>
        <taxon>Viridiplantae</taxon>
        <taxon>Streptophyta</taxon>
        <taxon>Embryophyta</taxon>
        <taxon>Tracheophyta</taxon>
        <taxon>Spermatophyta</taxon>
        <taxon>Magnoliopsida</taxon>
        <taxon>eudicotyledons</taxon>
        <taxon>Gunneridae</taxon>
        <taxon>Pentapetalae</taxon>
        <taxon>rosids</taxon>
        <taxon>fabids</taxon>
        <taxon>Rosales</taxon>
        <taxon>Rosaceae</taxon>
        <taxon>Amygdaloideae</taxon>
        <taxon>Maleae</taxon>
        <taxon>Malus</taxon>
    </lineage>
</organism>
<dbReference type="GO" id="GO:0000977">
    <property type="term" value="F:RNA polymerase II transcription regulatory region sequence-specific DNA binding"/>
    <property type="evidence" value="ECO:0007669"/>
    <property type="project" value="TreeGrafter"/>
</dbReference>
<evidence type="ECO:0000313" key="9">
    <source>
        <dbReference type="Proteomes" id="UP000315295"/>
    </source>
</evidence>
<comment type="similarity">
    <text evidence="1">Belongs to the NFX1 family.</text>
</comment>
<dbReference type="SMART" id="SM00438">
    <property type="entry name" value="ZnF_NFX"/>
    <property type="match status" value="2"/>
</dbReference>
<keyword evidence="9" id="KW-1185">Reference proteome</keyword>
<keyword evidence="3" id="KW-0677">Repeat</keyword>
<dbReference type="CDD" id="cd06008">
    <property type="entry name" value="NF-X1-zinc-finger"/>
    <property type="match status" value="2"/>
</dbReference>
<feature type="region of interest" description="Disordered" evidence="6">
    <location>
        <begin position="34"/>
        <end position="61"/>
    </location>
</feature>
<evidence type="ECO:0000256" key="5">
    <source>
        <dbReference type="ARBA" id="ARBA00022833"/>
    </source>
</evidence>
<accession>A0A540LSC6</accession>